<protein>
    <submittedName>
        <fullName evidence="1">Uncharacterized protein</fullName>
    </submittedName>
</protein>
<evidence type="ECO:0000313" key="2">
    <source>
        <dbReference type="Proteomes" id="UP000886523"/>
    </source>
</evidence>
<reference evidence="1" key="1">
    <citation type="journal article" date="2020" name="Nat. Commun.">
        <title>Large-scale genome sequencing of mycorrhizal fungi provides insights into the early evolution of symbiotic traits.</title>
        <authorList>
            <person name="Miyauchi S."/>
            <person name="Kiss E."/>
            <person name="Kuo A."/>
            <person name="Drula E."/>
            <person name="Kohler A."/>
            <person name="Sanchez-Garcia M."/>
            <person name="Morin E."/>
            <person name="Andreopoulos B."/>
            <person name="Barry K.W."/>
            <person name="Bonito G."/>
            <person name="Buee M."/>
            <person name="Carver A."/>
            <person name="Chen C."/>
            <person name="Cichocki N."/>
            <person name="Clum A."/>
            <person name="Culley D."/>
            <person name="Crous P.W."/>
            <person name="Fauchery L."/>
            <person name="Girlanda M."/>
            <person name="Hayes R.D."/>
            <person name="Keri Z."/>
            <person name="LaButti K."/>
            <person name="Lipzen A."/>
            <person name="Lombard V."/>
            <person name="Magnuson J."/>
            <person name="Maillard F."/>
            <person name="Murat C."/>
            <person name="Nolan M."/>
            <person name="Ohm R.A."/>
            <person name="Pangilinan J."/>
            <person name="Pereira M.F."/>
            <person name="Perotto S."/>
            <person name="Peter M."/>
            <person name="Pfister S."/>
            <person name="Riley R."/>
            <person name="Sitrit Y."/>
            <person name="Stielow J.B."/>
            <person name="Szollosi G."/>
            <person name="Zifcakova L."/>
            <person name="Stursova M."/>
            <person name="Spatafora J.W."/>
            <person name="Tedersoo L."/>
            <person name="Vaario L.M."/>
            <person name="Yamada A."/>
            <person name="Yan M."/>
            <person name="Wang P."/>
            <person name="Xu J."/>
            <person name="Bruns T."/>
            <person name="Baldrian P."/>
            <person name="Vilgalys R."/>
            <person name="Dunand C."/>
            <person name="Henrissat B."/>
            <person name="Grigoriev I.V."/>
            <person name="Hibbett D."/>
            <person name="Nagy L.G."/>
            <person name="Martin F.M."/>
        </authorList>
    </citation>
    <scope>NUCLEOTIDE SEQUENCE</scope>
    <source>
        <strain evidence="1">UP504</strain>
    </source>
</reference>
<name>A0A9P6AI87_9AGAM</name>
<evidence type="ECO:0000313" key="1">
    <source>
        <dbReference type="EMBL" id="KAF9506216.1"/>
    </source>
</evidence>
<sequence>MPQWTERVGGGGLPPCALCVCTGSLCSGQWGSKWYAYNGLGSGIGYLGYDWVDWVVVCSVASTLSFPAYDQVIHSVTALCSTWPARPHGVQPGCMLGSAPRAGQVEQRATAEHTTKLYAQKLWVLHIEDRALPSIHPGCMPCGRAAQVEQRAVTGCTTWSYAGKPRVLPIEDGDSTEHMPRFSATWHTTEVYAWQYPHLLCAVPSASRHTTRLYAQQQPSVQHGQLSHIAYNRGYPQLLSIRLGRMLSGSPPFNMGSSATWHTTKASQHTTKSYAQQQPSVQHGQLGHMAYNQALLCITHSYPWEWPQPPQPLWHMTQPYVWWCCSFSLEVLMLGPLGPAKVISVIQAGAPRGPVWDLDWPQNFNIFGFILQVIKLEKTGFVLDFA</sequence>
<organism evidence="1 2">
    <name type="scientific">Hydnum rufescens UP504</name>
    <dbReference type="NCBI Taxonomy" id="1448309"/>
    <lineage>
        <taxon>Eukaryota</taxon>
        <taxon>Fungi</taxon>
        <taxon>Dikarya</taxon>
        <taxon>Basidiomycota</taxon>
        <taxon>Agaricomycotina</taxon>
        <taxon>Agaricomycetes</taxon>
        <taxon>Cantharellales</taxon>
        <taxon>Hydnaceae</taxon>
        <taxon>Hydnum</taxon>
    </lineage>
</organism>
<gene>
    <name evidence="1" type="ORF">BS47DRAFT_1367513</name>
</gene>
<comment type="caution">
    <text evidence="1">The sequence shown here is derived from an EMBL/GenBank/DDBJ whole genome shotgun (WGS) entry which is preliminary data.</text>
</comment>
<proteinExistence type="predicted"/>
<dbReference type="EMBL" id="MU129119">
    <property type="protein sequence ID" value="KAF9506216.1"/>
    <property type="molecule type" value="Genomic_DNA"/>
</dbReference>
<dbReference type="AlphaFoldDB" id="A0A9P6AI87"/>
<dbReference type="Proteomes" id="UP000886523">
    <property type="component" value="Unassembled WGS sequence"/>
</dbReference>
<accession>A0A9P6AI87</accession>
<keyword evidence="2" id="KW-1185">Reference proteome</keyword>